<evidence type="ECO:0000256" key="12">
    <source>
        <dbReference type="SAM" id="SignalP"/>
    </source>
</evidence>
<keyword evidence="3 10" id="KW-1134">Transmembrane beta strand</keyword>
<protein>
    <submittedName>
        <fullName evidence="15">SusC/RagA family TonB-linked outer membrane protein</fullName>
    </submittedName>
</protein>
<dbReference type="GO" id="GO:0015344">
    <property type="term" value="F:siderophore uptake transmembrane transporter activity"/>
    <property type="evidence" value="ECO:0007669"/>
    <property type="project" value="TreeGrafter"/>
</dbReference>
<evidence type="ECO:0000256" key="11">
    <source>
        <dbReference type="RuleBase" id="RU003357"/>
    </source>
</evidence>
<comment type="caution">
    <text evidence="15">The sequence shown here is derived from an EMBL/GenBank/DDBJ whole genome shotgun (WGS) entry which is preliminary data.</text>
</comment>
<keyword evidence="9 10" id="KW-0998">Cell outer membrane</keyword>
<feature type="domain" description="TonB-dependent receptor-like beta-barrel" evidence="13">
    <location>
        <begin position="437"/>
        <end position="802"/>
    </location>
</feature>
<sequence length="1067" mass="116754">MKNFLLVSFLVSFCFISNNVWSQSRTITGKVTSAEDGSSLPGVNVIIKGTSSGTVTDIDGHYSVSVPESGEVLLFSFIGLKSQEININSQSVIDVKMSSDVQELSEVVVTAIGIEKDARKLGYSATKLDNQELTQGKSTSVLNSLQGKVAGAQISSSSGAPGSSNKVIIRGFTSLSGNNNPLYVIDGVPMNNSFTGDNSINGGVDFGSRINDINPEDIASMTVLKGAAATALYGSRAASGVIVITTKNGSNAAKRGKKAEISVASSVMFDNVLKLPEFQNERGQGFYGSTNRYLTENTSWGSKFTGKNQPWGTTVDGQQRVKPYSALEDNVKEFFETGRTFNNSVSLQGGGEKANYYVSYSNVDADGIMPTDADSYIRNTIAVRASSELSDKLRSSASFNYARTKSSFVPTGQGSTVYNNVLQTPRDISLLELQDLNNKFNTLENYYSPYTTNPWYILKEHGSDAIIDRFYGNVELSYEATDWLSFTGRVGSDLTSTEMEQFQPKAVIEGRNNARSNPGQYKIEESYAREFNTDLLMNINKDINQDINIGGVVGFNINQRESKYLRSQINDLVIPNFYNLSNTSNSPISSNEENLRRLYGLYGQVDFTYKNFLFLTGTARNDWSSTLPKDNRSFFYPGVNAGVDVTSALGIDSQTLSYLKVRGGWAQVGKSADPYKVQQTLFLQASQSDGFIDLNSPIAQSIAAYEMSNQIGNPNLQPEISTEIEFGADIRFFNNRIGLDATYYKRNVKENILTVPMTASTGYTSQVLNIAELSNEGIELLLTATPIRTTNFQWDISVNWSKNDSKILDLGGPNEISLGGLSSNSLIARVGGPAFEIKGSVPLTDQNGNIVVDAAGIPRPNPEKQVLGTTQYDWVGGLNNKLSYKGFSLSFTLDSRKGGLMYSRTASIGYFAGTAPQTLYNDRRPFIVPNSVVQAVDADDNLVYNDQGNPVYEENTQQISHTNNSLNTFWGNGGFDMDRSFFVSKSFVKLREVVLSYNLPASLLEKTPFGSANISLIGRNLLLWVPEDNLFIDPEQTTFGNDISSEFGDYGATPTTRSYGVSLRFTF</sequence>
<evidence type="ECO:0000259" key="13">
    <source>
        <dbReference type="Pfam" id="PF00593"/>
    </source>
</evidence>
<dbReference type="InterPro" id="IPR037066">
    <property type="entry name" value="Plug_dom_sf"/>
</dbReference>
<evidence type="ECO:0000256" key="10">
    <source>
        <dbReference type="PROSITE-ProRule" id="PRU01360"/>
    </source>
</evidence>
<dbReference type="PANTHER" id="PTHR30069:SF29">
    <property type="entry name" value="HEMOGLOBIN AND HEMOGLOBIN-HAPTOGLOBIN-BINDING PROTEIN 1-RELATED"/>
    <property type="match status" value="1"/>
</dbReference>
<dbReference type="RefSeq" id="WP_202244663.1">
    <property type="nucleotide sequence ID" value="NZ_JAESIY010000006.1"/>
</dbReference>
<keyword evidence="2 10" id="KW-0813">Transport</keyword>
<dbReference type="InterPro" id="IPR023996">
    <property type="entry name" value="TonB-dep_OMP_SusC/RagA"/>
</dbReference>
<evidence type="ECO:0000256" key="5">
    <source>
        <dbReference type="ARBA" id="ARBA00022729"/>
    </source>
</evidence>
<keyword evidence="8" id="KW-0675">Receptor</keyword>
<evidence type="ECO:0000256" key="8">
    <source>
        <dbReference type="ARBA" id="ARBA00023170"/>
    </source>
</evidence>
<evidence type="ECO:0000256" key="1">
    <source>
        <dbReference type="ARBA" id="ARBA00004571"/>
    </source>
</evidence>
<dbReference type="PROSITE" id="PS52016">
    <property type="entry name" value="TONB_DEPENDENT_REC_3"/>
    <property type="match status" value="1"/>
</dbReference>
<keyword evidence="5 12" id="KW-0732">Signal</keyword>
<dbReference type="InterPro" id="IPR000531">
    <property type="entry name" value="Beta-barrel_TonB"/>
</dbReference>
<name>A0A937F5M2_9BACT</name>
<dbReference type="PANTHER" id="PTHR30069">
    <property type="entry name" value="TONB-DEPENDENT OUTER MEMBRANE RECEPTOR"/>
    <property type="match status" value="1"/>
</dbReference>
<gene>
    <name evidence="15" type="ORF">JL102_12040</name>
</gene>
<keyword evidence="4 10" id="KW-0812">Transmembrane</keyword>
<evidence type="ECO:0000259" key="14">
    <source>
        <dbReference type="Pfam" id="PF07715"/>
    </source>
</evidence>
<organism evidence="15 16">
    <name type="scientific">Fulvivirga sediminis</name>
    <dbReference type="NCBI Taxonomy" id="2803949"/>
    <lineage>
        <taxon>Bacteria</taxon>
        <taxon>Pseudomonadati</taxon>
        <taxon>Bacteroidota</taxon>
        <taxon>Cytophagia</taxon>
        <taxon>Cytophagales</taxon>
        <taxon>Fulvivirgaceae</taxon>
        <taxon>Fulvivirga</taxon>
    </lineage>
</organism>
<dbReference type="Gene3D" id="2.40.170.20">
    <property type="entry name" value="TonB-dependent receptor, beta-barrel domain"/>
    <property type="match status" value="1"/>
</dbReference>
<dbReference type="SUPFAM" id="SSF49464">
    <property type="entry name" value="Carboxypeptidase regulatory domain-like"/>
    <property type="match status" value="1"/>
</dbReference>
<reference evidence="15" key="1">
    <citation type="submission" date="2021-01" db="EMBL/GenBank/DDBJ databases">
        <title>Fulvivirga kasyanovii gen. nov., sp nov., a novel member of the phylum Bacteroidetes isolated from seawater in a mussel farm.</title>
        <authorList>
            <person name="Zhao L.-H."/>
            <person name="Wang Z.-J."/>
        </authorList>
    </citation>
    <scope>NUCLEOTIDE SEQUENCE</scope>
    <source>
        <strain evidence="15">2943</strain>
    </source>
</reference>
<dbReference type="Pfam" id="PF00593">
    <property type="entry name" value="TonB_dep_Rec_b-barrel"/>
    <property type="match status" value="1"/>
</dbReference>
<dbReference type="NCBIfam" id="TIGR04056">
    <property type="entry name" value="OMP_RagA_SusC"/>
    <property type="match status" value="1"/>
</dbReference>
<evidence type="ECO:0000256" key="3">
    <source>
        <dbReference type="ARBA" id="ARBA00022452"/>
    </source>
</evidence>
<evidence type="ECO:0000256" key="6">
    <source>
        <dbReference type="ARBA" id="ARBA00023077"/>
    </source>
</evidence>
<evidence type="ECO:0000256" key="7">
    <source>
        <dbReference type="ARBA" id="ARBA00023136"/>
    </source>
</evidence>
<dbReference type="Pfam" id="PF13715">
    <property type="entry name" value="CarbopepD_reg_2"/>
    <property type="match status" value="1"/>
</dbReference>
<keyword evidence="6 11" id="KW-0798">TonB box</keyword>
<dbReference type="Gene3D" id="2.170.130.10">
    <property type="entry name" value="TonB-dependent receptor, plug domain"/>
    <property type="match status" value="1"/>
</dbReference>
<feature type="domain" description="TonB-dependent receptor plug" evidence="14">
    <location>
        <begin position="118"/>
        <end position="241"/>
    </location>
</feature>
<dbReference type="AlphaFoldDB" id="A0A937F5M2"/>
<comment type="similarity">
    <text evidence="10 11">Belongs to the TonB-dependent receptor family.</text>
</comment>
<dbReference type="GO" id="GO:0044718">
    <property type="term" value="P:siderophore transmembrane transport"/>
    <property type="evidence" value="ECO:0007669"/>
    <property type="project" value="TreeGrafter"/>
</dbReference>
<evidence type="ECO:0000313" key="15">
    <source>
        <dbReference type="EMBL" id="MBL3656867.1"/>
    </source>
</evidence>
<dbReference type="EMBL" id="JAESIY010000006">
    <property type="protein sequence ID" value="MBL3656867.1"/>
    <property type="molecule type" value="Genomic_DNA"/>
</dbReference>
<dbReference type="Pfam" id="PF07715">
    <property type="entry name" value="Plug"/>
    <property type="match status" value="1"/>
</dbReference>
<dbReference type="Gene3D" id="2.60.40.1120">
    <property type="entry name" value="Carboxypeptidase-like, regulatory domain"/>
    <property type="match status" value="1"/>
</dbReference>
<proteinExistence type="inferred from homology"/>
<dbReference type="InterPro" id="IPR039426">
    <property type="entry name" value="TonB-dep_rcpt-like"/>
</dbReference>
<dbReference type="InterPro" id="IPR036942">
    <property type="entry name" value="Beta-barrel_TonB_sf"/>
</dbReference>
<dbReference type="InterPro" id="IPR008969">
    <property type="entry name" value="CarboxyPept-like_regulatory"/>
</dbReference>
<feature type="chain" id="PRO_5036699271" evidence="12">
    <location>
        <begin position="23"/>
        <end position="1067"/>
    </location>
</feature>
<accession>A0A937F5M2</accession>
<dbReference type="Proteomes" id="UP000659388">
    <property type="component" value="Unassembled WGS sequence"/>
</dbReference>
<dbReference type="GO" id="GO:0009279">
    <property type="term" value="C:cell outer membrane"/>
    <property type="evidence" value="ECO:0007669"/>
    <property type="project" value="UniProtKB-SubCell"/>
</dbReference>
<evidence type="ECO:0000256" key="4">
    <source>
        <dbReference type="ARBA" id="ARBA00022692"/>
    </source>
</evidence>
<dbReference type="NCBIfam" id="TIGR04057">
    <property type="entry name" value="SusC_RagA_signa"/>
    <property type="match status" value="1"/>
</dbReference>
<feature type="signal peptide" evidence="12">
    <location>
        <begin position="1"/>
        <end position="22"/>
    </location>
</feature>
<dbReference type="SUPFAM" id="SSF56935">
    <property type="entry name" value="Porins"/>
    <property type="match status" value="1"/>
</dbReference>
<keyword evidence="16" id="KW-1185">Reference proteome</keyword>
<evidence type="ECO:0000313" key="16">
    <source>
        <dbReference type="Proteomes" id="UP000659388"/>
    </source>
</evidence>
<dbReference type="InterPro" id="IPR023997">
    <property type="entry name" value="TonB-dep_OMP_SusC/RagA_CS"/>
</dbReference>
<keyword evidence="7 10" id="KW-0472">Membrane</keyword>
<comment type="subcellular location">
    <subcellularLocation>
        <location evidence="1 10">Cell outer membrane</location>
        <topology evidence="1 10">Multi-pass membrane protein</topology>
    </subcellularLocation>
</comment>
<evidence type="ECO:0000256" key="2">
    <source>
        <dbReference type="ARBA" id="ARBA00022448"/>
    </source>
</evidence>
<dbReference type="InterPro" id="IPR012910">
    <property type="entry name" value="Plug_dom"/>
</dbReference>
<evidence type="ECO:0000256" key="9">
    <source>
        <dbReference type="ARBA" id="ARBA00023237"/>
    </source>
</evidence>